<keyword evidence="11 19" id="KW-0460">Magnesium</keyword>
<comment type="subcellular location">
    <subcellularLocation>
        <location evidence="2 19">Cell membrane</location>
        <topology evidence="2 19">Multi-pass membrane protein</topology>
    </subcellularLocation>
</comment>
<feature type="transmembrane region" description="Helical" evidence="19">
    <location>
        <begin position="36"/>
        <end position="56"/>
    </location>
</feature>
<comment type="catalytic activity">
    <reaction evidence="18 19">
        <text>alpha-ribazole 5'-phosphate + adenosylcob(III)inamide-GDP = adenosylcob(III)alamin 5'-phosphate + GMP + H(+)</text>
        <dbReference type="Rhea" id="RHEA:23560"/>
        <dbReference type="ChEBI" id="CHEBI:15378"/>
        <dbReference type="ChEBI" id="CHEBI:57918"/>
        <dbReference type="ChEBI" id="CHEBI:58115"/>
        <dbReference type="ChEBI" id="CHEBI:60487"/>
        <dbReference type="ChEBI" id="CHEBI:60493"/>
        <dbReference type="EC" id="2.7.8.26"/>
    </reaction>
</comment>
<evidence type="ECO:0000256" key="14">
    <source>
        <dbReference type="ARBA" id="ARBA00025228"/>
    </source>
</evidence>
<dbReference type="GO" id="GO:0051073">
    <property type="term" value="F:adenosylcobinamide-GDP ribazoletransferase activity"/>
    <property type="evidence" value="ECO:0007669"/>
    <property type="project" value="UniProtKB-UniRule"/>
</dbReference>
<protein>
    <recommendedName>
        <fullName evidence="6 19">Adenosylcobinamide-GDP ribazoletransferase</fullName>
        <ecNumber evidence="5 19">2.7.8.26</ecNumber>
    </recommendedName>
    <alternativeName>
        <fullName evidence="16 19">Cobalamin synthase</fullName>
    </alternativeName>
    <alternativeName>
        <fullName evidence="15 19">Cobalamin-5'-phosphate synthase</fullName>
    </alternativeName>
</protein>
<evidence type="ECO:0000256" key="6">
    <source>
        <dbReference type="ARBA" id="ARBA00015850"/>
    </source>
</evidence>
<dbReference type="GO" id="GO:0008818">
    <property type="term" value="F:cobalamin 5'-phosphate synthase activity"/>
    <property type="evidence" value="ECO:0007669"/>
    <property type="project" value="UniProtKB-UniRule"/>
</dbReference>
<dbReference type="EMBL" id="CP063356">
    <property type="protein sequence ID" value="QOY35912.1"/>
    <property type="molecule type" value="Genomic_DNA"/>
</dbReference>
<evidence type="ECO:0000256" key="16">
    <source>
        <dbReference type="ARBA" id="ARBA00032853"/>
    </source>
</evidence>
<name>A0A1S2M3T1_9BACI</name>
<evidence type="ECO:0000256" key="3">
    <source>
        <dbReference type="ARBA" id="ARBA00004663"/>
    </source>
</evidence>
<dbReference type="RefSeq" id="WP_071316888.1">
    <property type="nucleotide sequence ID" value="NZ_CP063356.2"/>
</dbReference>
<keyword evidence="12 19" id="KW-1133">Transmembrane helix</keyword>
<evidence type="ECO:0000256" key="7">
    <source>
        <dbReference type="ARBA" id="ARBA00022475"/>
    </source>
</evidence>
<evidence type="ECO:0000256" key="15">
    <source>
        <dbReference type="ARBA" id="ARBA00032605"/>
    </source>
</evidence>
<reference evidence="21" key="4">
    <citation type="submission" date="2020-10" db="EMBL/GenBank/DDBJ databases">
        <authorList>
            <person name="Bassil N.M."/>
            <person name="Lloyd J.R."/>
        </authorList>
    </citation>
    <scope>NUCLEOTIDE SEQUENCE</scope>
    <source>
        <strain evidence="21">NB2006</strain>
    </source>
</reference>
<dbReference type="AlphaFoldDB" id="A0A1S2M3T1"/>
<feature type="transmembrane region" description="Helical" evidence="19">
    <location>
        <begin position="145"/>
        <end position="165"/>
    </location>
</feature>
<dbReference type="PANTHER" id="PTHR34148">
    <property type="entry name" value="ADENOSYLCOBINAMIDE-GDP RIBAZOLETRANSFERASE"/>
    <property type="match status" value="1"/>
</dbReference>
<keyword evidence="10 19" id="KW-0812">Transmembrane</keyword>
<dbReference type="OrthoDB" id="9794626at2"/>
<evidence type="ECO:0000256" key="9">
    <source>
        <dbReference type="ARBA" id="ARBA00022679"/>
    </source>
</evidence>
<evidence type="ECO:0000313" key="20">
    <source>
        <dbReference type="EMBL" id="OIJ19368.1"/>
    </source>
</evidence>
<comment type="catalytic activity">
    <reaction evidence="17 19">
        <text>alpha-ribazole + adenosylcob(III)inamide-GDP = adenosylcob(III)alamin + GMP + H(+)</text>
        <dbReference type="Rhea" id="RHEA:16049"/>
        <dbReference type="ChEBI" id="CHEBI:10329"/>
        <dbReference type="ChEBI" id="CHEBI:15378"/>
        <dbReference type="ChEBI" id="CHEBI:18408"/>
        <dbReference type="ChEBI" id="CHEBI:58115"/>
        <dbReference type="ChEBI" id="CHEBI:60487"/>
        <dbReference type="EC" id="2.7.8.26"/>
    </reaction>
</comment>
<evidence type="ECO:0000256" key="8">
    <source>
        <dbReference type="ARBA" id="ARBA00022573"/>
    </source>
</evidence>
<evidence type="ECO:0000256" key="18">
    <source>
        <dbReference type="ARBA" id="ARBA00049504"/>
    </source>
</evidence>
<dbReference type="GO" id="GO:0005886">
    <property type="term" value="C:plasma membrane"/>
    <property type="evidence" value="ECO:0007669"/>
    <property type="project" value="UniProtKB-SubCell"/>
</dbReference>
<proteinExistence type="inferred from homology"/>
<keyword evidence="22" id="KW-1185">Reference proteome</keyword>
<evidence type="ECO:0000256" key="13">
    <source>
        <dbReference type="ARBA" id="ARBA00023136"/>
    </source>
</evidence>
<comment type="cofactor">
    <cofactor evidence="1 19">
        <name>Mg(2+)</name>
        <dbReference type="ChEBI" id="CHEBI:18420"/>
    </cofactor>
</comment>
<reference evidence="20 22" key="1">
    <citation type="submission" date="2016-10" db="EMBL/GenBank/DDBJ databases">
        <title>Draft genome sequences of four alkaliphilic bacteria belonging to the Anaerobacillus genus.</title>
        <authorList>
            <person name="Bassil N.M."/>
            <person name="Lloyd J.R."/>
        </authorList>
    </citation>
    <scope>NUCLEOTIDE SEQUENCE [LARGE SCALE GENOMIC DNA]</scope>
    <source>
        <strain evidence="20 22">NB2006</strain>
    </source>
</reference>
<keyword evidence="8 19" id="KW-0169">Cobalamin biosynthesis</keyword>
<dbReference type="EC" id="2.7.8.26" evidence="5 19"/>
<keyword evidence="13 19" id="KW-0472">Membrane</keyword>
<feature type="transmembrane region" description="Helical" evidence="19">
    <location>
        <begin position="62"/>
        <end position="79"/>
    </location>
</feature>
<evidence type="ECO:0000256" key="1">
    <source>
        <dbReference type="ARBA" id="ARBA00001946"/>
    </source>
</evidence>
<evidence type="ECO:0000256" key="4">
    <source>
        <dbReference type="ARBA" id="ARBA00010561"/>
    </source>
</evidence>
<evidence type="ECO:0000256" key="5">
    <source>
        <dbReference type="ARBA" id="ARBA00013200"/>
    </source>
</evidence>
<dbReference type="Pfam" id="PF02654">
    <property type="entry name" value="CobS"/>
    <property type="match status" value="1"/>
</dbReference>
<dbReference type="InterPro" id="IPR003805">
    <property type="entry name" value="CobS"/>
</dbReference>
<feature type="transmembrane region" description="Helical" evidence="19">
    <location>
        <begin position="113"/>
        <end position="133"/>
    </location>
</feature>
<evidence type="ECO:0000256" key="17">
    <source>
        <dbReference type="ARBA" id="ARBA00048623"/>
    </source>
</evidence>
<dbReference type="GO" id="GO:0009236">
    <property type="term" value="P:cobalamin biosynthetic process"/>
    <property type="evidence" value="ECO:0007669"/>
    <property type="project" value="UniProtKB-UniRule"/>
</dbReference>
<reference evidence="21 22" key="3">
    <citation type="journal article" date="2019" name="Int. J. Syst. Evol. Microbiol.">
        <title>Anaerobacillus isosaccharinicus sp. nov., an alkaliphilic bacterium which degrades isosaccharinic acid.</title>
        <authorList>
            <person name="Bassil N.M."/>
            <person name="Lloyd J.R."/>
        </authorList>
    </citation>
    <scope>NUCLEOTIDE SEQUENCE [LARGE SCALE GENOMIC DNA]</scope>
    <source>
        <strain evidence="21 22">NB2006</strain>
    </source>
</reference>
<dbReference type="UniPathway" id="UPA00148">
    <property type="reaction ID" value="UER00238"/>
</dbReference>
<dbReference type="KEGG" id="aia:AWH56_025215"/>
<dbReference type="EMBL" id="LQXD01000079">
    <property type="protein sequence ID" value="OIJ19368.1"/>
    <property type="molecule type" value="Genomic_DNA"/>
</dbReference>
<feature type="transmembrane region" description="Helical" evidence="19">
    <location>
        <begin position="186"/>
        <end position="203"/>
    </location>
</feature>
<feature type="transmembrane region" description="Helical" evidence="19">
    <location>
        <begin position="247"/>
        <end position="264"/>
    </location>
</feature>
<dbReference type="PANTHER" id="PTHR34148:SF1">
    <property type="entry name" value="ADENOSYLCOBINAMIDE-GDP RIBAZOLETRANSFERASE"/>
    <property type="match status" value="1"/>
</dbReference>
<evidence type="ECO:0000313" key="21">
    <source>
        <dbReference type="EMBL" id="QOY35912.1"/>
    </source>
</evidence>
<comment type="pathway">
    <text evidence="3 19">Cofactor biosynthesis; adenosylcobalamin biosynthesis; adenosylcobalamin from cob(II)yrinate a,c-diamide: step 7/7.</text>
</comment>
<evidence type="ECO:0000256" key="2">
    <source>
        <dbReference type="ARBA" id="ARBA00004651"/>
    </source>
</evidence>
<comment type="function">
    <text evidence="14 19">Joins adenosylcobinamide-GDP and alpha-ribazole to generate adenosylcobalamin (Ado-cobalamin). Also synthesizes adenosylcobalamin 5'-phosphate from adenosylcobinamide-GDP and alpha-ribazole 5'-phosphate.</text>
</comment>
<dbReference type="HAMAP" id="MF_00719">
    <property type="entry name" value="CobS"/>
    <property type="match status" value="1"/>
</dbReference>
<accession>A0A1S2M3T1</accession>
<keyword evidence="9 19" id="KW-0808">Transferase</keyword>
<organism evidence="20 22">
    <name type="scientific">Anaerobacillus isosaccharinicus</name>
    <dbReference type="NCBI Taxonomy" id="1532552"/>
    <lineage>
        <taxon>Bacteria</taxon>
        <taxon>Bacillati</taxon>
        <taxon>Bacillota</taxon>
        <taxon>Bacilli</taxon>
        <taxon>Bacillales</taxon>
        <taxon>Bacillaceae</taxon>
        <taxon>Anaerobacillus</taxon>
    </lineage>
</organism>
<keyword evidence="7 19" id="KW-1003">Cell membrane</keyword>
<evidence type="ECO:0000256" key="10">
    <source>
        <dbReference type="ARBA" id="ARBA00022692"/>
    </source>
</evidence>
<evidence type="ECO:0000256" key="11">
    <source>
        <dbReference type="ARBA" id="ARBA00022842"/>
    </source>
</evidence>
<evidence type="ECO:0000313" key="22">
    <source>
        <dbReference type="Proteomes" id="UP000180175"/>
    </source>
</evidence>
<evidence type="ECO:0000256" key="19">
    <source>
        <dbReference type="HAMAP-Rule" id="MF_00719"/>
    </source>
</evidence>
<dbReference type="Proteomes" id="UP000180175">
    <property type="component" value="Chromosome"/>
</dbReference>
<evidence type="ECO:0000256" key="12">
    <source>
        <dbReference type="ARBA" id="ARBA00022989"/>
    </source>
</evidence>
<comment type="similarity">
    <text evidence="4 19">Belongs to the CobS family.</text>
</comment>
<sequence length="265" mass="29920">MLKTVIEGTIFSFQLLTTIPLKKQVPYEKEQVRISVMSYPIVGGFLGILIFSLLFVMTEWTAVSPIVLTLLIATITIVYSGGLHLDGWMDASDAFFSYKSRSEKIEIMKDSRIGAFAAISVFLLLAWKLVLIYEVITLLSVKQFIIVALIPFFTRMSLGMKLYFGKLARQEGMAFAMQKYIKKKDSLSYLIMLLTLFLGIIIFFQHLLIYVSVLFLSSVSFYYVSAKIDHHVFGGITGDTLGASVEGGELWLWMTLYLLLSFVMG</sequence>
<reference evidence="21 22" key="2">
    <citation type="journal article" date="2017" name="Genome Announc.">
        <title>Draft Genome Sequences of Four Alkaliphilic Bacteria Belonging to the Anaerobacillus Genus.</title>
        <authorList>
            <person name="Bassil N.M."/>
            <person name="Lloyd J.R."/>
        </authorList>
    </citation>
    <scope>NUCLEOTIDE SEQUENCE [LARGE SCALE GENOMIC DNA]</scope>
    <source>
        <strain evidence="21 22">NB2006</strain>
    </source>
</reference>
<gene>
    <name evidence="19" type="primary">cobS</name>
    <name evidence="21" type="ORF">AWH56_025215</name>
    <name evidence="20" type="ORF">AWH56_09350</name>
</gene>